<protein>
    <submittedName>
        <fullName evidence="2">Uncharacterized protein</fullName>
    </submittedName>
</protein>
<proteinExistence type="predicted"/>
<feature type="region of interest" description="Disordered" evidence="1">
    <location>
        <begin position="1215"/>
        <end position="1250"/>
    </location>
</feature>
<feature type="region of interest" description="Disordered" evidence="1">
    <location>
        <begin position="83"/>
        <end position="112"/>
    </location>
</feature>
<feature type="compositionally biased region" description="Basic residues" evidence="1">
    <location>
        <begin position="88"/>
        <end position="98"/>
    </location>
</feature>
<reference evidence="2 3" key="1">
    <citation type="submission" date="2018-06" db="EMBL/GenBank/DDBJ databases">
        <title>Comparative genomics of downy mildews reveals potential adaptations to biotrophy.</title>
        <authorList>
            <person name="Fletcher K."/>
            <person name="Klosterman S.J."/>
            <person name="Derevnina L."/>
            <person name="Martin F."/>
            <person name="Koike S."/>
            <person name="Reyes Chin-Wo S."/>
            <person name="Mou B."/>
            <person name="Michelmore R."/>
        </authorList>
    </citation>
    <scope>NUCLEOTIDE SEQUENCE [LARGE SCALE GENOMIC DNA]</scope>
    <source>
        <strain evidence="2 3">R14</strain>
    </source>
</reference>
<evidence type="ECO:0000256" key="1">
    <source>
        <dbReference type="SAM" id="MobiDB-lite"/>
    </source>
</evidence>
<feature type="compositionally biased region" description="Basic and acidic residues" evidence="1">
    <location>
        <begin position="1220"/>
        <end position="1232"/>
    </location>
</feature>
<feature type="compositionally biased region" description="Basic and acidic residues" evidence="1">
    <location>
        <begin position="609"/>
        <end position="622"/>
    </location>
</feature>
<evidence type="ECO:0000313" key="2">
    <source>
        <dbReference type="EMBL" id="RMX65435.1"/>
    </source>
</evidence>
<gene>
    <name evidence="2" type="ORF">DD238_003836</name>
</gene>
<feature type="region of interest" description="Disordered" evidence="1">
    <location>
        <begin position="1"/>
        <end position="28"/>
    </location>
</feature>
<name>A0A3M6VEI7_9STRA</name>
<accession>A0A3M6VEI7</accession>
<feature type="region of interest" description="Disordered" evidence="1">
    <location>
        <begin position="164"/>
        <end position="190"/>
    </location>
</feature>
<organism evidence="2 3">
    <name type="scientific">Peronospora effusa</name>
    <dbReference type="NCBI Taxonomy" id="542832"/>
    <lineage>
        <taxon>Eukaryota</taxon>
        <taxon>Sar</taxon>
        <taxon>Stramenopiles</taxon>
        <taxon>Oomycota</taxon>
        <taxon>Peronosporomycetes</taxon>
        <taxon>Peronosporales</taxon>
        <taxon>Peronosporaceae</taxon>
        <taxon>Peronospora</taxon>
    </lineage>
</organism>
<feature type="region of interest" description="Disordered" evidence="1">
    <location>
        <begin position="603"/>
        <end position="622"/>
    </location>
</feature>
<dbReference type="Proteomes" id="UP000282087">
    <property type="component" value="Unassembled WGS sequence"/>
</dbReference>
<dbReference type="EMBL" id="QLLG01000249">
    <property type="protein sequence ID" value="RMX65435.1"/>
    <property type="molecule type" value="Genomic_DNA"/>
</dbReference>
<keyword evidence="3" id="KW-1185">Reference proteome</keyword>
<comment type="caution">
    <text evidence="2">The sequence shown here is derived from an EMBL/GenBank/DDBJ whole genome shotgun (WGS) entry which is preliminary data.</text>
</comment>
<sequence length="1361" mass="154132">MHDEHGENEDPYGSARNIRHPPHISHESWKRFAEPEYNCYDYDKPRYEENSANFTANSETADVTNENARLNEAPKVFLEQYHQSMDRRHSRRTRKRPLSKMQRDGAPPPTIHRHRIPYLYDYMVGDENNDWMTEDEEMDGGYGYPLHFRPIEVPVVRRGRRFESTNAQRWSSPAGRGPQQMYKRRQESQEDLALHSEMTDDIMFETRHREHVSSPPPNIRTVLVDSLDKVADNAGDGAFSDHTDTFAGNLGIVVEGPTPLSLSVAHTDNACQEFRQNDSVMNEVPSQLAVDELAAFNVIKEAESLTREMLSEKEDESANEQNFQLTSDNATADEHPVEHILQSEVVPLDSNASIQETIAFMSPQRSDAPTNIPTRESCVASSPSYVVKDTDHKNPGSAMNAMELSAESSEENQAVSVDPEVPLEKESPVQVPVVSEYSVLYDCSLNKEKPTVSTVNSIVTDTVRTNNHAIASLERLNEVEADYKSAKTLLSIQEDRLRQVKSSSKSCRRMEILCGIAYDLQWHVRSPSCGLNESRKQELLGKLDTYLEAILIRKEQTLQERADALQDGLKHFLAVDIPIVDNQVAEKKTEAVKLNSISNSNNMPLIQTDMHDDRPGDGNDRVWEDDDWFEEGAFDDPASESDEQEDVVAQVSSEKSNLKLGGDFLAVKMEEEASLRWPRELPPFLWSLLERVISSDPQSYVMRVTLKRLLDEIAKGDPYYYLHPTNASKNANVSSPLHSSPSPGCEFGCRGASALKWERKLVSQISSRMKSFDNVAYSLARSSGGKEVLNRKKMNSIIRKLHLVAMQLHSLVSHLYCVKGHVTCKEVDSLPVALNNSHFERKMSVYKSRLKLVVPHKYQQQTQQEQHSSNEPGEEILRDTYEFFPELLLCIDIWGYNYRESLGKQHNNNLISGKLAGSEAISETALFPLRYFRKVESLAFDFENDSNDLLHCVCDELLNIVCLWNDFKWTDNLEAVALDRVLSFEADVTASILKILELYAHHLQALWSVRLMNEPDQLRCIQFTEFNAYYSDRSQRSMNTTARSQSRIPGVSENRGDGPICDSRTVVHHVATEALEHRLAEEYWNRKVTALSNRNPGDDEMEVGSDSKLQLLSDEVICSWDQHTLISYLLRWSDVYAIRTEVNALSVVTNHMMKHEVQKFRFMGRDDTNVNSGSYVNKTMVDSSTRQLLAAVGRAQMLIQDAVIGSEKLALHSASNQLPNEKKQLKPLDFKGRTGNKTSSSSREAAPSCPNSTCINDAGAHSDDAVSETVFHAEAIASKDADSYDAIEDVNIDIGMTGEQPEVNDLIQLLAVTKQDMQELCGHRPRSARMREKVQMQSLQLARQTVEIFRNIRNMYGSQRR</sequence>
<feature type="compositionally biased region" description="Acidic residues" evidence="1">
    <location>
        <begin position="1"/>
        <end position="10"/>
    </location>
</feature>
<evidence type="ECO:0000313" key="3">
    <source>
        <dbReference type="Proteomes" id="UP000282087"/>
    </source>
</evidence>
<feature type="compositionally biased region" description="Polar residues" evidence="1">
    <location>
        <begin position="1235"/>
        <end position="1250"/>
    </location>
</feature>